<dbReference type="EMBL" id="LSDC01000010">
    <property type="protein sequence ID" value="KXB63644.1"/>
    <property type="molecule type" value="Genomic_DNA"/>
</dbReference>
<comment type="caution">
    <text evidence="2">The sequence shown here is derived from an EMBL/GenBank/DDBJ whole genome shotgun (WGS) entry which is preliminary data.</text>
</comment>
<evidence type="ECO:0008006" key="4">
    <source>
        <dbReference type="Google" id="ProtNLM"/>
    </source>
</evidence>
<dbReference type="STRING" id="1379.HMPREF3186_00122"/>
<feature type="transmembrane region" description="Helical" evidence="1">
    <location>
        <begin position="185"/>
        <end position="201"/>
    </location>
</feature>
<dbReference type="Proteomes" id="UP000070355">
    <property type="component" value="Unassembled WGS sequence"/>
</dbReference>
<accession>A0A134A7K8</accession>
<feature type="transmembrane region" description="Helical" evidence="1">
    <location>
        <begin position="148"/>
        <end position="165"/>
    </location>
</feature>
<feature type="transmembrane region" description="Helical" evidence="1">
    <location>
        <begin position="121"/>
        <end position="141"/>
    </location>
</feature>
<dbReference type="InterPro" id="IPR009339">
    <property type="entry name" value="DUF998"/>
</dbReference>
<evidence type="ECO:0000313" key="3">
    <source>
        <dbReference type="Proteomes" id="UP000070355"/>
    </source>
</evidence>
<dbReference type="PATRIC" id="fig|1379.3.peg.119"/>
<dbReference type="Pfam" id="PF06197">
    <property type="entry name" value="DUF998"/>
    <property type="match status" value="1"/>
</dbReference>
<sequence>MLFILNGILYVIGEFIAAVGTGFPLGEVYSKHFISSLGVYPHLVVDGVPNGFSKLAILMNIDFVVTGIGFFIAYYLLVFEKLKIRRFGFLFIITPLIFAIGSVLVGLYQGGVPSEDGLHGLGARLSFLGGNFTALISGVALFSENKKYGAVSILLGTIGLVSAGFMNNAINNNLSEVVAIYERMTVYPITIWQLITGIVFLKKK</sequence>
<protein>
    <recommendedName>
        <fullName evidence="4">DUF998 domain-containing protein</fullName>
    </recommendedName>
</protein>
<gene>
    <name evidence="2" type="ORF">HMPREF3186_00122</name>
</gene>
<organism evidence="2 3">
    <name type="scientific">Gemella haemolysans</name>
    <dbReference type="NCBI Taxonomy" id="1379"/>
    <lineage>
        <taxon>Bacteria</taxon>
        <taxon>Bacillati</taxon>
        <taxon>Bacillota</taxon>
        <taxon>Bacilli</taxon>
        <taxon>Bacillales</taxon>
        <taxon>Gemellaceae</taxon>
        <taxon>Gemella</taxon>
    </lineage>
</organism>
<proteinExistence type="predicted"/>
<keyword evidence="1" id="KW-1133">Transmembrane helix</keyword>
<evidence type="ECO:0000313" key="2">
    <source>
        <dbReference type="EMBL" id="KXB63644.1"/>
    </source>
</evidence>
<feature type="transmembrane region" description="Helical" evidence="1">
    <location>
        <begin position="89"/>
        <end position="109"/>
    </location>
</feature>
<keyword evidence="1" id="KW-0472">Membrane</keyword>
<reference evidence="3" key="1">
    <citation type="submission" date="2016-01" db="EMBL/GenBank/DDBJ databases">
        <authorList>
            <person name="Mitreva M."/>
            <person name="Pepin K.H."/>
            <person name="Mihindukulasuriya K.A."/>
            <person name="Fulton R."/>
            <person name="Fronick C."/>
            <person name="O'Laughlin M."/>
            <person name="Miner T."/>
            <person name="Herter B."/>
            <person name="Rosa B.A."/>
            <person name="Cordes M."/>
            <person name="Tomlinson C."/>
            <person name="Wollam A."/>
            <person name="Palsikar V.B."/>
            <person name="Mardis E.R."/>
            <person name="Wilson R.K."/>
        </authorList>
    </citation>
    <scope>NUCLEOTIDE SEQUENCE [LARGE SCALE GENOMIC DNA]</scope>
    <source>
        <strain evidence="3">DNF01167</strain>
    </source>
</reference>
<dbReference type="AlphaFoldDB" id="A0A134A7K8"/>
<evidence type="ECO:0000256" key="1">
    <source>
        <dbReference type="SAM" id="Phobius"/>
    </source>
</evidence>
<feature type="transmembrane region" description="Helical" evidence="1">
    <location>
        <begin position="55"/>
        <end position="77"/>
    </location>
</feature>
<name>A0A134A7K8_9BACL</name>
<keyword evidence="1" id="KW-0812">Transmembrane</keyword>
<feature type="transmembrane region" description="Helical" evidence="1">
    <location>
        <begin position="7"/>
        <end position="26"/>
    </location>
</feature>